<comment type="similarity">
    <text evidence="1">Belongs to the proline racemase family.</text>
</comment>
<gene>
    <name evidence="5" type="ORF">CU103_09800</name>
</gene>
<dbReference type="Pfam" id="PF05544">
    <property type="entry name" value="Pro_racemase"/>
    <property type="match status" value="1"/>
</dbReference>
<proteinExistence type="inferred from homology"/>
<keyword evidence="2" id="KW-0413">Isomerase</keyword>
<dbReference type="InterPro" id="IPR008794">
    <property type="entry name" value="Pro_racemase_fam"/>
</dbReference>
<keyword evidence="6" id="KW-1185">Reference proteome</keyword>
<comment type="caution">
    <text evidence="5">The sequence shown here is derived from an EMBL/GenBank/DDBJ whole genome shotgun (WGS) entry which is preliminary data.</text>
</comment>
<dbReference type="AlphaFoldDB" id="A0A2P7BFT9"/>
<dbReference type="EC" id="5.1.1.8" evidence="4"/>
<sequence length="335" mass="36787">MKFDRFLATVELHTCGETFRLVTQGLPKIPGKTIVERIAWLEQNADHYRRAVLLEPRGHKDLYGGYLTEPVSPEADFGVIFLNNMGYSPHCGHGVIALATAAVELGWIERKAPETKVGIDAPCGFIEAYVQWDGKRVGSVRFINVPSFIFSRDVTISTPSFGEVTGDVAYGGATYFYVDGRKFGVEIREADAERVMQLGYEIKTAVNAKMPFVHPEIPEFNNVYGVMVYGDPRHEGSTQANCCVYADRAVDRSPTGSGTAGRVAQLYLRGEMAASDTLVNESIIGTIFKGRVLSETKVGEFNAVIPEVEGSAHICGFANWVIDEADPLKFGFLVN</sequence>
<comment type="catalytic activity">
    <reaction evidence="3">
        <text>trans-4-hydroxy-L-proline = cis-4-hydroxy-D-proline</text>
        <dbReference type="Rhea" id="RHEA:21152"/>
        <dbReference type="ChEBI" id="CHEBI:57690"/>
        <dbReference type="ChEBI" id="CHEBI:58375"/>
        <dbReference type="EC" id="5.1.1.8"/>
    </reaction>
</comment>
<dbReference type="PIRSF" id="PIRSF029792">
    <property type="entry name" value="Pro_racemase"/>
    <property type="match status" value="1"/>
</dbReference>
<evidence type="ECO:0000256" key="4">
    <source>
        <dbReference type="ARBA" id="ARBA00039135"/>
    </source>
</evidence>
<dbReference type="PANTHER" id="PTHR33442:SF1">
    <property type="entry name" value="TRANS-3-HYDROXY-L-PROLINE DEHYDRATASE"/>
    <property type="match status" value="1"/>
</dbReference>
<dbReference type="Gene3D" id="3.10.310.10">
    <property type="entry name" value="Diaminopimelate Epimerase, Chain A, domain 1"/>
    <property type="match status" value="2"/>
</dbReference>
<dbReference type="FunFam" id="3.10.310.10:FF:000003">
    <property type="entry name" value="Proline racemase"/>
    <property type="match status" value="1"/>
</dbReference>
<dbReference type="PANTHER" id="PTHR33442">
    <property type="entry name" value="TRANS-3-HYDROXY-L-PROLINE DEHYDRATASE"/>
    <property type="match status" value="1"/>
</dbReference>
<evidence type="ECO:0000313" key="6">
    <source>
        <dbReference type="Proteomes" id="UP000241764"/>
    </source>
</evidence>
<dbReference type="RefSeq" id="WP_106663704.1">
    <property type="nucleotide sequence ID" value="NZ_PGGM01000003.1"/>
</dbReference>
<reference evidence="6" key="1">
    <citation type="submission" date="2017-11" db="EMBL/GenBank/DDBJ databases">
        <authorList>
            <person name="Kuznetsova I."/>
            <person name="Sazanova A."/>
            <person name="Chirak E."/>
            <person name="Safronova V."/>
            <person name="Willems A."/>
        </authorList>
    </citation>
    <scope>NUCLEOTIDE SEQUENCE [LARGE SCALE GENOMIC DNA]</scope>
    <source>
        <strain evidence="6">CCBAU 03422</strain>
    </source>
</reference>
<evidence type="ECO:0000256" key="3">
    <source>
        <dbReference type="ARBA" id="ARBA00035826"/>
    </source>
</evidence>
<dbReference type="GO" id="GO:0047580">
    <property type="term" value="F:4-hydroxyproline epimerase activity"/>
    <property type="evidence" value="ECO:0007669"/>
    <property type="project" value="UniProtKB-EC"/>
</dbReference>
<dbReference type="Proteomes" id="UP000241764">
    <property type="component" value="Unassembled WGS sequence"/>
</dbReference>
<dbReference type="NCBIfam" id="NF045511">
    <property type="entry name" value="TransHydProDhtase"/>
    <property type="match status" value="1"/>
</dbReference>
<evidence type="ECO:0000256" key="2">
    <source>
        <dbReference type="ARBA" id="ARBA00023235"/>
    </source>
</evidence>
<dbReference type="OrthoDB" id="181267at2"/>
<accession>A0A2P7BFT9</accession>
<protein>
    <recommendedName>
        <fullName evidence="4">4-hydroxyproline epimerase</fullName>
        <ecNumber evidence="4">5.1.1.8</ecNumber>
    </recommendedName>
</protein>
<organism evidence="5 6">
    <name type="scientific">Phyllobacterium sophorae</name>
    <dbReference type="NCBI Taxonomy" id="1520277"/>
    <lineage>
        <taxon>Bacteria</taxon>
        <taxon>Pseudomonadati</taxon>
        <taxon>Pseudomonadota</taxon>
        <taxon>Alphaproteobacteria</taxon>
        <taxon>Hyphomicrobiales</taxon>
        <taxon>Phyllobacteriaceae</taxon>
        <taxon>Phyllobacterium</taxon>
    </lineage>
</organism>
<dbReference type="EMBL" id="PGGM01000003">
    <property type="protein sequence ID" value="PSH65289.1"/>
    <property type="molecule type" value="Genomic_DNA"/>
</dbReference>
<dbReference type="SUPFAM" id="SSF54506">
    <property type="entry name" value="Diaminopimelate epimerase-like"/>
    <property type="match status" value="1"/>
</dbReference>
<dbReference type="SFLD" id="SFLDS00028">
    <property type="entry name" value="Proline_Racemase"/>
    <property type="match status" value="1"/>
</dbReference>
<evidence type="ECO:0000256" key="1">
    <source>
        <dbReference type="ARBA" id="ARBA00007529"/>
    </source>
</evidence>
<name>A0A2P7BFT9_9HYPH</name>
<evidence type="ECO:0000313" key="5">
    <source>
        <dbReference type="EMBL" id="PSH65289.1"/>
    </source>
</evidence>
<dbReference type="InterPro" id="IPR053425">
    <property type="entry name" value="Hydroxyproline_Metab_Enz"/>
</dbReference>